<dbReference type="PROSITE" id="PS51716">
    <property type="entry name" value="G_IRG"/>
    <property type="match status" value="1"/>
</dbReference>
<dbReference type="InterPro" id="IPR030385">
    <property type="entry name" value="G_IRG_dom"/>
</dbReference>
<keyword evidence="2" id="KW-0547">Nucleotide-binding</keyword>
<gene>
    <name evidence="6" type="ORF">PECUL_23A058459</name>
</gene>
<evidence type="ECO:0000256" key="3">
    <source>
        <dbReference type="ARBA" id="ARBA00022801"/>
    </source>
</evidence>
<proteinExistence type="inferred from homology"/>
<comment type="similarity">
    <text evidence="1">Belongs to the TRAFAC class dynamin-like GTPase superfamily. IRG family.</text>
</comment>
<dbReference type="InterPro" id="IPR027417">
    <property type="entry name" value="P-loop_NTPase"/>
</dbReference>
<reference evidence="6" key="1">
    <citation type="submission" date="2022-03" db="EMBL/GenBank/DDBJ databases">
        <authorList>
            <person name="Alioto T."/>
            <person name="Alioto T."/>
            <person name="Gomez Garrido J."/>
        </authorList>
    </citation>
    <scope>NUCLEOTIDE SEQUENCE</scope>
</reference>
<dbReference type="GO" id="GO:0016787">
    <property type="term" value="F:hydrolase activity"/>
    <property type="evidence" value="ECO:0007669"/>
    <property type="project" value="UniProtKB-KW"/>
</dbReference>
<evidence type="ECO:0000256" key="4">
    <source>
        <dbReference type="ARBA" id="ARBA00023134"/>
    </source>
</evidence>
<dbReference type="Gene3D" id="3.40.50.300">
    <property type="entry name" value="P-loop containing nucleotide triphosphate hydrolases"/>
    <property type="match status" value="1"/>
</dbReference>
<dbReference type="GO" id="GO:0005525">
    <property type="term" value="F:GTP binding"/>
    <property type="evidence" value="ECO:0007669"/>
    <property type="project" value="UniProtKB-KW"/>
</dbReference>
<evidence type="ECO:0000256" key="2">
    <source>
        <dbReference type="ARBA" id="ARBA00022741"/>
    </source>
</evidence>
<evidence type="ECO:0000256" key="1">
    <source>
        <dbReference type="ARBA" id="ARBA00005429"/>
    </source>
</evidence>
<dbReference type="InterPro" id="IPR007743">
    <property type="entry name" value="Immunity-related_GTPase-like"/>
</dbReference>
<name>A0AAD1T430_PELCU</name>
<feature type="domain" description="IRG-type G" evidence="5">
    <location>
        <begin position="45"/>
        <end position="227"/>
    </location>
</feature>
<dbReference type="Pfam" id="PF05049">
    <property type="entry name" value="IIGP"/>
    <property type="match status" value="1"/>
</dbReference>
<dbReference type="PANTHER" id="PTHR32341:SF10">
    <property type="entry name" value="INTERFERON-INDUCIBLE GTPASE 5"/>
    <property type="match status" value="1"/>
</dbReference>
<accession>A0AAD1T430</accession>
<dbReference type="EMBL" id="OW240921">
    <property type="protein sequence ID" value="CAH2318230.1"/>
    <property type="molecule type" value="Genomic_DNA"/>
</dbReference>
<sequence>MGGVTSEIICQEELEKIRNIIGKETENLEQIAKKIQNKIAEQDGATLKIAVTGESGSGKSTFINAIRGVAQDDEGAAATGVVETTMEPTEYPHPQDKNVTFWDLPGLGTPEFQAESYREKVRMDDYDFFIIIASERFKESHIQLGKDIRDMNKKFYFIRSKVDQDLTNAKRCNPKTYNEEKVLQTLREDCVNKLEEGGLGQPHVFLLCSFDLSLYDFHGMIETMQKEMPDHKRRKFLLSLPVTSLQIIEGKNQTLGSDIWLRALGTSFATAMALPGLSFGYNAVIMEETLKLYVKTFSLDEASLKYLATESLKDFKEIKSVMQSAITTQEINASLVLTLLKESVDRTVSITEKVLSFFPILGSLPAAGIAYVTTYKVLTECLQDVVKDAKKVRDLILQ</sequence>
<organism evidence="6 7">
    <name type="scientific">Pelobates cultripes</name>
    <name type="common">Western spadefoot toad</name>
    <dbReference type="NCBI Taxonomy" id="61616"/>
    <lineage>
        <taxon>Eukaryota</taxon>
        <taxon>Metazoa</taxon>
        <taxon>Chordata</taxon>
        <taxon>Craniata</taxon>
        <taxon>Vertebrata</taxon>
        <taxon>Euteleostomi</taxon>
        <taxon>Amphibia</taxon>
        <taxon>Batrachia</taxon>
        <taxon>Anura</taxon>
        <taxon>Pelobatoidea</taxon>
        <taxon>Pelobatidae</taxon>
        <taxon>Pelobates</taxon>
    </lineage>
</organism>
<keyword evidence="4" id="KW-0342">GTP-binding</keyword>
<dbReference type="InterPro" id="IPR051515">
    <property type="entry name" value="IRG"/>
</dbReference>
<keyword evidence="7" id="KW-1185">Reference proteome</keyword>
<dbReference type="GO" id="GO:0016020">
    <property type="term" value="C:membrane"/>
    <property type="evidence" value="ECO:0007669"/>
    <property type="project" value="InterPro"/>
</dbReference>
<evidence type="ECO:0000313" key="6">
    <source>
        <dbReference type="EMBL" id="CAH2318230.1"/>
    </source>
</evidence>
<evidence type="ECO:0000313" key="7">
    <source>
        <dbReference type="Proteomes" id="UP001295444"/>
    </source>
</evidence>
<keyword evidence="3" id="KW-0378">Hydrolase</keyword>
<dbReference type="SUPFAM" id="SSF52540">
    <property type="entry name" value="P-loop containing nucleoside triphosphate hydrolases"/>
    <property type="match status" value="1"/>
</dbReference>
<dbReference type="PANTHER" id="PTHR32341">
    <property type="entry name" value="INTERFERON-INDUCIBLE GTPASE"/>
    <property type="match status" value="1"/>
</dbReference>
<dbReference type="FunFam" id="3.40.50.300:FF:000541">
    <property type="entry name" value="Immunity related GTPase M"/>
    <property type="match status" value="1"/>
</dbReference>
<dbReference type="AlphaFoldDB" id="A0AAD1T430"/>
<protein>
    <submittedName>
        <fullName evidence="6">Interferon-inducible GTPase 5-like</fullName>
    </submittedName>
</protein>
<evidence type="ECO:0000259" key="5">
    <source>
        <dbReference type="PROSITE" id="PS51716"/>
    </source>
</evidence>
<dbReference type="Proteomes" id="UP001295444">
    <property type="component" value="Chromosome 10"/>
</dbReference>